<keyword evidence="4" id="KW-0175">Coiled coil</keyword>
<dbReference type="GO" id="GO:0006302">
    <property type="term" value="P:double-strand break repair"/>
    <property type="evidence" value="ECO:0007669"/>
    <property type="project" value="InterPro"/>
</dbReference>
<evidence type="ECO:0000313" key="7">
    <source>
        <dbReference type="Proteomes" id="UP000579605"/>
    </source>
</evidence>
<dbReference type="GO" id="GO:0016887">
    <property type="term" value="F:ATP hydrolysis activity"/>
    <property type="evidence" value="ECO:0007669"/>
    <property type="project" value="InterPro"/>
</dbReference>
<feature type="coiled-coil region" evidence="4">
    <location>
        <begin position="211"/>
        <end position="245"/>
    </location>
</feature>
<dbReference type="EMBL" id="JACBZH010000001">
    <property type="protein sequence ID" value="NYH88241.1"/>
    <property type="molecule type" value="Genomic_DNA"/>
</dbReference>
<keyword evidence="7" id="KW-1185">Reference proteome</keyword>
<comment type="similarity">
    <text evidence="1">Belongs to the SMC family. SbcC subfamily.</text>
</comment>
<dbReference type="SUPFAM" id="SSF52540">
    <property type="entry name" value="P-loop containing nucleoside triphosphate hydrolases"/>
    <property type="match status" value="1"/>
</dbReference>
<evidence type="ECO:0000259" key="5">
    <source>
        <dbReference type="Pfam" id="PF13476"/>
    </source>
</evidence>
<comment type="subunit">
    <text evidence="2">Heterodimer of SbcC and SbcD.</text>
</comment>
<organism evidence="6 7">
    <name type="scientific">Actinopolymorpha rutila</name>
    <dbReference type="NCBI Taxonomy" id="446787"/>
    <lineage>
        <taxon>Bacteria</taxon>
        <taxon>Bacillati</taxon>
        <taxon>Actinomycetota</taxon>
        <taxon>Actinomycetes</taxon>
        <taxon>Propionibacteriales</taxon>
        <taxon>Actinopolymorphaceae</taxon>
        <taxon>Actinopolymorpha</taxon>
    </lineage>
</organism>
<protein>
    <recommendedName>
        <fullName evidence="3">Nuclease SbcCD subunit C</fullName>
    </recommendedName>
</protein>
<feature type="domain" description="Rad50/SbcC-type AAA" evidence="5">
    <location>
        <begin position="2"/>
        <end position="235"/>
    </location>
</feature>
<comment type="caution">
    <text evidence="6">The sequence shown here is derived from an EMBL/GenBank/DDBJ whole genome shotgun (WGS) entry which is preliminary data.</text>
</comment>
<evidence type="ECO:0000256" key="4">
    <source>
        <dbReference type="SAM" id="Coils"/>
    </source>
</evidence>
<accession>A0A852Z5T6</accession>
<gene>
    <name evidence="6" type="ORF">F4554_000879</name>
</gene>
<dbReference type="PANTHER" id="PTHR32114">
    <property type="entry name" value="ABC TRANSPORTER ABCH.3"/>
    <property type="match status" value="1"/>
</dbReference>
<proteinExistence type="inferred from homology"/>
<dbReference type="PANTHER" id="PTHR32114:SF2">
    <property type="entry name" value="ABC TRANSPORTER ABCH.3"/>
    <property type="match status" value="1"/>
</dbReference>
<dbReference type="RefSeq" id="WP_179786176.1">
    <property type="nucleotide sequence ID" value="NZ_BAAARR010000004.1"/>
</dbReference>
<dbReference type="Proteomes" id="UP000579605">
    <property type="component" value="Unassembled WGS sequence"/>
</dbReference>
<dbReference type="InterPro" id="IPR038729">
    <property type="entry name" value="Rad50/SbcC_AAA"/>
</dbReference>
<dbReference type="Gene3D" id="3.40.50.300">
    <property type="entry name" value="P-loop containing nucleotide triphosphate hydrolases"/>
    <property type="match status" value="2"/>
</dbReference>
<dbReference type="AlphaFoldDB" id="A0A852Z5T6"/>
<sequence>MSLKNFGPYRHIDSLSLDTHPDSPVVVIHGENTLGKTRLFRALRWCLYGSLLPQQSAAAATQQLPGYLNRLAAHDGENVMEVSMKFRANGQPYSLVRRATIERGTANVSTDLRIGPTVVQQASIESEIGRLLHPQISEFFLFDGELLKDFYDRLNTDRERDFIRGSIDTVLGIPALQRGEADIADLAEDAVQRQAKAVRNVKESARISREMRELSSRQESIEKDRQEIQRALRQAKLRLAEVKESVGAVGELQADAREQETLEAAIEGGKQQEDRLRAEMRQLLTVGWRTPALGKLVEALERVQMQNNAANSRQQAVLHARARIEVLREQLAGGNCVTCNQPLPPPDPTTHQQLEDAERNLEDLGAEAADGPDLVLERRIMALIDRTTAERYREKQSELNAVVSAQFDRTRRVNALKDRLKDNSAAKIRALGDEQERLDSVIDGFEQRLKTFVPRLSDIATKQQRLARSLSRIPGAQPAVAAESVFFEYVRTLLGRTIERYQERTRAEVEKTASEMFLKLVRDPQGYQGLRIGRDYRVDLLGSRGQHVDTSEGGKQLVALSLIGALKLAAVRGGPVVLDSPLARLDLEHRENVLNTWVTSLGNQAVLLVQSGELTEENARQILGSRIGHEYRIVRPRNDPDEAQIERTQ</sequence>
<dbReference type="InterPro" id="IPR027417">
    <property type="entry name" value="P-loop_NTPase"/>
</dbReference>
<name>A0A852Z5T6_9ACTN</name>
<evidence type="ECO:0000256" key="3">
    <source>
        <dbReference type="ARBA" id="ARBA00013368"/>
    </source>
</evidence>
<evidence type="ECO:0000313" key="6">
    <source>
        <dbReference type="EMBL" id="NYH88241.1"/>
    </source>
</evidence>
<dbReference type="Pfam" id="PF13476">
    <property type="entry name" value="AAA_23"/>
    <property type="match status" value="1"/>
</dbReference>
<reference evidence="6 7" key="1">
    <citation type="submission" date="2020-07" db="EMBL/GenBank/DDBJ databases">
        <title>Sequencing the genomes of 1000 actinobacteria strains.</title>
        <authorList>
            <person name="Klenk H.-P."/>
        </authorList>
    </citation>
    <scope>NUCLEOTIDE SEQUENCE [LARGE SCALE GENOMIC DNA]</scope>
    <source>
        <strain evidence="6 7">DSM 18448</strain>
    </source>
</reference>
<evidence type="ECO:0000256" key="2">
    <source>
        <dbReference type="ARBA" id="ARBA00011322"/>
    </source>
</evidence>
<evidence type="ECO:0000256" key="1">
    <source>
        <dbReference type="ARBA" id="ARBA00006930"/>
    </source>
</evidence>